<keyword evidence="4" id="KW-1015">Disulfide bond</keyword>
<dbReference type="GO" id="GO:0004857">
    <property type="term" value="F:enzyme inhibitor activity"/>
    <property type="evidence" value="ECO:0007669"/>
    <property type="project" value="InterPro"/>
</dbReference>
<keyword evidence="2" id="KW-0507">mRNA processing</keyword>
<keyword evidence="11" id="KW-1185">Reference proteome</keyword>
<feature type="domain" description="Pectinesterase inhibitor" evidence="9">
    <location>
        <begin position="29"/>
        <end position="179"/>
    </location>
</feature>
<dbReference type="NCBIfam" id="TIGR01614">
    <property type="entry name" value="PME_inhib"/>
    <property type="match status" value="1"/>
</dbReference>
<evidence type="ECO:0000256" key="1">
    <source>
        <dbReference type="ARBA" id="ARBA00006644"/>
    </source>
</evidence>
<evidence type="ECO:0000256" key="8">
    <source>
        <dbReference type="SAM" id="SignalP"/>
    </source>
</evidence>
<dbReference type="InterPro" id="IPR034088">
    <property type="entry name" value="Pla_a_1-like"/>
</dbReference>
<dbReference type="EMBL" id="JACMSC010000009">
    <property type="protein sequence ID" value="KAG6507139.1"/>
    <property type="molecule type" value="Genomic_DNA"/>
</dbReference>
<dbReference type="Gene3D" id="1.20.140.40">
    <property type="entry name" value="Invertase/pectin methylesterase inhibitor family protein"/>
    <property type="match status" value="1"/>
</dbReference>
<dbReference type="SMART" id="SM00856">
    <property type="entry name" value="PMEI"/>
    <property type="match status" value="1"/>
</dbReference>
<feature type="signal peptide" evidence="8">
    <location>
        <begin position="1"/>
        <end position="27"/>
    </location>
</feature>
<comment type="similarity">
    <text evidence="6">Belongs to the PMEI family.</text>
</comment>
<gene>
    <name evidence="10" type="ORF">ZIOFF_032480</name>
</gene>
<dbReference type="FunFam" id="1.20.140.40:FF:000002">
    <property type="entry name" value="Putative invertase inhibitor"/>
    <property type="match status" value="1"/>
</dbReference>
<protein>
    <recommendedName>
        <fullName evidence="9">Pectinesterase inhibitor domain-containing protein</fullName>
    </recommendedName>
</protein>
<evidence type="ECO:0000256" key="4">
    <source>
        <dbReference type="ARBA" id="ARBA00023157"/>
    </source>
</evidence>
<dbReference type="CDD" id="cd15795">
    <property type="entry name" value="PMEI-Pla_a_1_like"/>
    <property type="match status" value="1"/>
</dbReference>
<feature type="region of interest" description="Disordered" evidence="7">
    <location>
        <begin position="200"/>
        <end position="244"/>
    </location>
</feature>
<evidence type="ECO:0000256" key="7">
    <source>
        <dbReference type="SAM" id="MobiDB-lite"/>
    </source>
</evidence>
<feature type="region of interest" description="Disordered" evidence="7">
    <location>
        <begin position="310"/>
        <end position="331"/>
    </location>
</feature>
<dbReference type="GO" id="GO:0071013">
    <property type="term" value="C:catalytic step 2 spliceosome"/>
    <property type="evidence" value="ECO:0007669"/>
    <property type="project" value="TreeGrafter"/>
</dbReference>
<dbReference type="InterPro" id="IPR006501">
    <property type="entry name" value="Pectinesterase_inhib_dom"/>
</dbReference>
<dbReference type="Proteomes" id="UP000734854">
    <property type="component" value="Unassembled WGS sequence"/>
</dbReference>
<accession>A0A8J5L1B1</accession>
<dbReference type="Pfam" id="PF04043">
    <property type="entry name" value="PMEI"/>
    <property type="match status" value="1"/>
</dbReference>
<sequence length="429" mass="47995">MKPWSMTNVSLLLPLLLLLLPHHLRLASTAADSVEATCKTIARDDPNVHYAFCVEALRRDPASGAADTKGLAVIAAKLSEKNATSMVAAATALLGKARRPPERRSLETCASAYGEAVEALGLSVGAIEEGRLDDAMTYLSASIGAADVCAQAFEELRVACPFPKQNMAAQQFCYVALCITHLLGGGEECDGMTTAARPTWAPAKGGNEQGGTRIFGPSQKYSSRDLASHTTLKPRKEGQDTQDELQKRNLREELEERERRHFASKDKTYAVTLLLKIEIEEKGGTYSWKACYFVFRTRREVEDRIIPRSIDADDSDGDVKDHDDERYLNSPDIGRRSVGQALYHVSRGRRADMEQQQQEEELKAKEAELMRGNPLININNSTSFNVKRRWDDDVVFKNQSRGETKAPKRFINDTIRNDFHRKFLHKYMK</sequence>
<name>A0A8J5L1B1_ZINOF</name>
<dbReference type="PANTHER" id="PTHR12718">
    <property type="entry name" value="CELL CYCLE CONTROL PROTEIN CWF15"/>
    <property type="match status" value="1"/>
</dbReference>
<dbReference type="SUPFAM" id="SSF101148">
    <property type="entry name" value="Plant invertase/pectin methylesterase inhibitor"/>
    <property type="match status" value="1"/>
</dbReference>
<keyword evidence="3 8" id="KW-0732">Signal</keyword>
<evidence type="ECO:0000313" key="11">
    <source>
        <dbReference type="Proteomes" id="UP000734854"/>
    </source>
</evidence>
<feature type="compositionally biased region" description="Basic and acidic residues" evidence="7">
    <location>
        <begin position="234"/>
        <end position="244"/>
    </location>
</feature>
<dbReference type="GO" id="GO:0005576">
    <property type="term" value="C:extracellular region"/>
    <property type="evidence" value="ECO:0007669"/>
    <property type="project" value="UniProtKB-ARBA"/>
</dbReference>
<feature type="chain" id="PRO_5035273012" description="Pectinesterase inhibitor domain-containing protein" evidence="8">
    <location>
        <begin position="28"/>
        <end position="429"/>
    </location>
</feature>
<evidence type="ECO:0000259" key="9">
    <source>
        <dbReference type="SMART" id="SM00856"/>
    </source>
</evidence>
<evidence type="ECO:0000256" key="2">
    <source>
        <dbReference type="ARBA" id="ARBA00022664"/>
    </source>
</evidence>
<evidence type="ECO:0000256" key="3">
    <source>
        <dbReference type="ARBA" id="ARBA00022729"/>
    </source>
</evidence>
<keyword evidence="5" id="KW-0508">mRNA splicing</keyword>
<evidence type="ECO:0000313" key="10">
    <source>
        <dbReference type="EMBL" id="KAG6507139.1"/>
    </source>
</evidence>
<dbReference type="InterPro" id="IPR035513">
    <property type="entry name" value="Invertase/methylesterase_inhib"/>
</dbReference>
<feature type="compositionally biased region" description="Basic and acidic residues" evidence="7">
    <location>
        <begin position="317"/>
        <end position="327"/>
    </location>
</feature>
<proteinExistence type="inferred from homology"/>
<evidence type="ECO:0000256" key="5">
    <source>
        <dbReference type="ARBA" id="ARBA00023187"/>
    </source>
</evidence>
<comment type="similarity">
    <text evidence="1">Belongs to the CWC15 family.</text>
</comment>
<dbReference type="GO" id="GO:0003723">
    <property type="term" value="F:RNA binding"/>
    <property type="evidence" value="ECO:0007669"/>
    <property type="project" value="TreeGrafter"/>
</dbReference>
<dbReference type="PANTHER" id="PTHR12718:SF2">
    <property type="entry name" value="SPLICEOSOME-ASSOCIATED PROTEIN CWC15 HOMOLOG"/>
    <property type="match status" value="1"/>
</dbReference>
<comment type="caution">
    <text evidence="10">The sequence shown here is derived from an EMBL/GenBank/DDBJ whole genome shotgun (WGS) entry which is preliminary data.</text>
</comment>
<reference evidence="10 11" key="1">
    <citation type="submission" date="2020-08" db="EMBL/GenBank/DDBJ databases">
        <title>Plant Genome Project.</title>
        <authorList>
            <person name="Zhang R.-G."/>
        </authorList>
    </citation>
    <scope>NUCLEOTIDE SEQUENCE [LARGE SCALE GENOMIC DNA]</scope>
    <source>
        <tissue evidence="10">Rhizome</tissue>
    </source>
</reference>
<organism evidence="10 11">
    <name type="scientific">Zingiber officinale</name>
    <name type="common">Ginger</name>
    <name type="synonym">Amomum zingiber</name>
    <dbReference type="NCBI Taxonomy" id="94328"/>
    <lineage>
        <taxon>Eukaryota</taxon>
        <taxon>Viridiplantae</taxon>
        <taxon>Streptophyta</taxon>
        <taxon>Embryophyta</taxon>
        <taxon>Tracheophyta</taxon>
        <taxon>Spermatophyta</taxon>
        <taxon>Magnoliopsida</taxon>
        <taxon>Liliopsida</taxon>
        <taxon>Zingiberales</taxon>
        <taxon>Zingiberaceae</taxon>
        <taxon>Zingiber</taxon>
    </lineage>
</organism>
<dbReference type="GO" id="GO:0045292">
    <property type="term" value="P:mRNA cis splicing, via spliceosome"/>
    <property type="evidence" value="ECO:0007669"/>
    <property type="project" value="TreeGrafter"/>
</dbReference>
<dbReference type="InterPro" id="IPR006973">
    <property type="entry name" value="Cwf_Cwc_15"/>
</dbReference>
<evidence type="ECO:0000256" key="6">
    <source>
        <dbReference type="ARBA" id="ARBA00038471"/>
    </source>
</evidence>
<dbReference type="AlphaFoldDB" id="A0A8J5L1B1"/>
<dbReference type="Pfam" id="PF04889">
    <property type="entry name" value="Cwf_Cwc_15"/>
    <property type="match status" value="1"/>
</dbReference>